<reference evidence="1 2" key="1">
    <citation type="journal article" date="2015" name="Nature">
        <title>rRNA introns, odd ribosomes, and small enigmatic genomes across a large radiation of phyla.</title>
        <authorList>
            <person name="Brown C.T."/>
            <person name="Hug L.A."/>
            <person name="Thomas B.C."/>
            <person name="Sharon I."/>
            <person name="Castelle C.J."/>
            <person name="Singh A."/>
            <person name="Wilkins M.J."/>
            <person name="Williams K.H."/>
            <person name="Banfield J.F."/>
        </authorList>
    </citation>
    <scope>NUCLEOTIDE SEQUENCE [LARGE SCALE GENOMIC DNA]</scope>
</reference>
<organism evidence="1 2">
    <name type="scientific">Candidatus Woesebacteria bacterium GW2011_GWB1_38_5</name>
    <dbReference type="NCBI Taxonomy" id="1618568"/>
    <lineage>
        <taxon>Bacteria</taxon>
        <taxon>Candidatus Woeseibacteriota</taxon>
    </lineage>
</organism>
<evidence type="ECO:0000313" key="1">
    <source>
        <dbReference type="EMBL" id="KKQ75288.1"/>
    </source>
</evidence>
<name>A0A0G0K6H6_9BACT</name>
<dbReference type="AlphaFoldDB" id="A0A0G0K6H6"/>
<dbReference type="EMBL" id="LBUY01000006">
    <property type="protein sequence ID" value="KKQ75288.1"/>
    <property type="molecule type" value="Genomic_DNA"/>
</dbReference>
<evidence type="ECO:0000313" key="2">
    <source>
        <dbReference type="Proteomes" id="UP000034738"/>
    </source>
</evidence>
<dbReference type="Proteomes" id="UP000034738">
    <property type="component" value="Unassembled WGS sequence"/>
</dbReference>
<protein>
    <submittedName>
        <fullName evidence="1">Uncharacterized protein</fullName>
    </submittedName>
</protein>
<sequence length="91" mass="10504">MTIECKFTGNSQCLIDIAQEYVDKLDIVFITGKNLDRSGINRQTLETILPVIQQVYIDSKYFNSKTAQTCRGCEFYNKKVFRRGVPSEKDQ</sequence>
<comment type="caution">
    <text evidence="1">The sequence shown here is derived from an EMBL/GenBank/DDBJ whole genome shotgun (WGS) entry which is preliminary data.</text>
</comment>
<gene>
    <name evidence="1" type="ORF">US95_C0006G0010</name>
</gene>
<accession>A0A0G0K6H6</accession>
<proteinExistence type="predicted"/>